<dbReference type="EC" id="2.7.11.1" evidence="1"/>
<keyword evidence="2" id="KW-0723">Serine/threonine-protein kinase</keyword>
<evidence type="ECO:0000313" key="12">
    <source>
        <dbReference type="Proteomes" id="UP001317259"/>
    </source>
</evidence>
<comment type="catalytic activity">
    <reaction evidence="8">
        <text>L-seryl-[protein] + ATP = O-phospho-L-seryl-[protein] + ADP + H(+)</text>
        <dbReference type="Rhea" id="RHEA:17989"/>
        <dbReference type="Rhea" id="RHEA-COMP:9863"/>
        <dbReference type="Rhea" id="RHEA-COMP:11604"/>
        <dbReference type="ChEBI" id="CHEBI:15378"/>
        <dbReference type="ChEBI" id="CHEBI:29999"/>
        <dbReference type="ChEBI" id="CHEBI:30616"/>
        <dbReference type="ChEBI" id="CHEBI:83421"/>
        <dbReference type="ChEBI" id="CHEBI:456216"/>
        <dbReference type="EC" id="2.7.11.1"/>
    </reaction>
</comment>
<comment type="catalytic activity">
    <reaction evidence="7">
        <text>L-threonyl-[protein] + ATP = O-phospho-L-threonyl-[protein] + ADP + H(+)</text>
        <dbReference type="Rhea" id="RHEA:46608"/>
        <dbReference type="Rhea" id="RHEA-COMP:11060"/>
        <dbReference type="Rhea" id="RHEA-COMP:11605"/>
        <dbReference type="ChEBI" id="CHEBI:15378"/>
        <dbReference type="ChEBI" id="CHEBI:30013"/>
        <dbReference type="ChEBI" id="CHEBI:30616"/>
        <dbReference type="ChEBI" id="CHEBI:61977"/>
        <dbReference type="ChEBI" id="CHEBI:456216"/>
        <dbReference type="EC" id="2.7.11.1"/>
    </reaction>
</comment>
<evidence type="ECO:0000256" key="1">
    <source>
        <dbReference type="ARBA" id="ARBA00012513"/>
    </source>
</evidence>
<comment type="caution">
    <text evidence="11">The sequence shown here is derived from an EMBL/GenBank/DDBJ whole genome shotgun (WGS) entry which is preliminary data.</text>
</comment>
<keyword evidence="4" id="KW-0547">Nucleotide-binding</keyword>
<dbReference type="Gene3D" id="1.10.510.10">
    <property type="entry name" value="Transferase(Phosphotransferase) domain 1"/>
    <property type="match status" value="1"/>
</dbReference>
<evidence type="ECO:0000256" key="5">
    <source>
        <dbReference type="ARBA" id="ARBA00022777"/>
    </source>
</evidence>
<keyword evidence="3" id="KW-0808">Transferase</keyword>
<dbReference type="InterPro" id="IPR050660">
    <property type="entry name" value="NEK_Ser/Thr_kinase"/>
</dbReference>
<keyword evidence="6" id="KW-0067">ATP-binding</keyword>
<feature type="compositionally biased region" description="Low complexity" evidence="9">
    <location>
        <begin position="344"/>
        <end position="385"/>
    </location>
</feature>
<dbReference type="PROSITE" id="PS50011">
    <property type="entry name" value="PROTEIN_KINASE_DOM"/>
    <property type="match status" value="1"/>
</dbReference>
<reference evidence="11 12" key="1">
    <citation type="submission" date="2022-04" db="EMBL/GenBank/DDBJ databases">
        <title>Genome draft of Actinomadura sp. ATCC 31491.</title>
        <authorList>
            <person name="Shi X."/>
            <person name="Du Y."/>
        </authorList>
    </citation>
    <scope>NUCLEOTIDE SEQUENCE [LARGE SCALE GENOMIC DNA]</scope>
    <source>
        <strain evidence="11 12">ATCC 31491</strain>
    </source>
</reference>
<proteinExistence type="predicted"/>
<dbReference type="InterPro" id="IPR011009">
    <property type="entry name" value="Kinase-like_dom_sf"/>
</dbReference>
<evidence type="ECO:0000256" key="4">
    <source>
        <dbReference type="ARBA" id="ARBA00022741"/>
    </source>
</evidence>
<evidence type="ECO:0000256" key="6">
    <source>
        <dbReference type="ARBA" id="ARBA00022840"/>
    </source>
</evidence>
<dbReference type="InterPro" id="IPR000719">
    <property type="entry name" value="Prot_kinase_dom"/>
</dbReference>
<protein>
    <recommendedName>
        <fullName evidence="1">non-specific serine/threonine protein kinase</fullName>
        <ecNumber evidence="1">2.7.11.1</ecNumber>
    </recommendedName>
</protein>
<evidence type="ECO:0000256" key="9">
    <source>
        <dbReference type="SAM" id="MobiDB-lite"/>
    </source>
</evidence>
<keyword evidence="5" id="KW-0418">Kinase</keyword>
<evidence type="ECO:0000256" key="3">
    <source>
        <dbReference type="ARBA" id="ARBA00022679"/>
    </source>
</evidence>
<dbReference type="SMART" id="SM00220">
    <property type="entry name" value="S_TKc"/>
    <property type="match status" value="1"/>
</dbReference>
<evidence type="ECO:0000313" key="11">
    <source>
        <dbReference type="EMBL" id="MCK2221306.1"/>
    </source>
</evidence>
<accession>A0ABT0G9M3</accession>
<dbReference type="SUPFAM" id="SSF56112">
    <property type="entry name" value="Protein kinase-like (PK-like)"/>
    <property type="match status" value="1"/>
</dbReference>
<name>A0ABT0G9M3_9ACTN</name>
<feature type="compositionally biased region" description="Low complexity" evidence="9">
    <location>
        <begin position="296"/>
        <end position="307"/>
    </location>
</feature>
<gene>
    <name evidence="11" type="ORF">MF672_047010</name>
</gene>
<dbReference type="Pfam" id="PF00069">
    <property type="entry name" value="Pkinase"/>
    <property type="match status" value="1"/>
</dbReference>
<dbReference type="PANTHER" id="PTHR43671">
    <property type="entry name" value="SERINE/THREONINE-PROTEIN KINASE NEK"/>
    <property type="match status" value="1"/>
</dbReference>
<evidence type="ECO:0000256" key="8">
    <source>
        <dbReference type="ARBA" id="ARBA00048679"/>
    </source>
</evidence>
<evidence type="ECO:0000256" key="2">
    <source>
        <dbReference type="ARBA" id="ARBA00022527"/>
    </source>
</evidence>
<dbReference type="PANTHER" id="PTHR43671:SF98">
    <property type="entry name" value="SERINE_THREONINE-PROTEIN KINASE NEK11"/>
    <property type="match status" value="1"/>
</dbReference>
<feature type="region of interest" description="Disordered" evidence="9">
    <location>
        <begin position="253"/>
        <end position="414"/>
    </location>
</feature>
<evidence type="ECO:0000259" key="10">
    <source>
        <dbReference type="PROSITE" id="PS50011"/>
    </source>
</evidence>
<feature type="compositionally biased region" description="Basic residues" evidence="9">
    <location>
        <begin position="386"/>
        <end position="405"/>
    </location>
</feature>
<organism evidence="11 12">
    <name type="scientific">Actinomadura luzonensis</name>
    <dbReference type="NCBI Taxonomy" id="2805427"/>
    <lineage>
        <taxon>Bacteria</taxon>
        <taxon>Bacillati</taxon>
        <taxon>Actinomycetota</taxon>
        <taxon>Actinomycetes</taxon>
        <taxon>Streptosporangiales</taxon>
        <taxon>Thermomonosporaceae</taxon>
        <taxon>Actinomadura</taxon>
    </lineage>
</organism>
<evidence type="ECO:0000256" key="7">
    <source>
        <dbReference type="ARBA" id="ARBA00047899"/>
    </source>
</evidence>
<feature type="domain" description="Protein kinase" evidence="10">
    <location>
        <begin position="1"/>
        <end position="179"/>
    </location>
</feature>
<sequence length="414" mass="43615">MSSSYVARTFEAGEHGDHLYVVREHVEGRSLAEVVAEDGPLDADTLERVAVGVLTALTAVHLAGITHRGLTPHNVILGPDGPRVTDVDLGEPVGELGYRAPEQLRGLAYGPYADVFAWAATVVFAATGQPPFGQDEEAVLNGQPELGGLTEPLRRVVLAALSKDTGQRPTTYMALLQLLGDKRSGLAAQRPGTGPDGVIDGIPLQGGVPIPGVPGGPIPGGPIPGGPIPDVPVPGAPVGGMPPQGMPLEGVPVPGLPMDGVPPQQSWGPPRCRRRAASRRPAPSRCRACRSRRPRPCGSRRASSSGRPRSRARRCPRARRASSPWASPPPWARWRCCPASACGAPTSTPPRSASSRWPPRATSAPPTRPRPATTTWTTTASPSRTTRTRPGRTSRRSPCRGRTPRARTPTTSAR</sequence>
<keyword evidence="12" id="KW-1185">Reference proteome</keyword>
<feature type="compositionally biased region" description="Basic residues" evidence="9">
    <location>
        <begin position="308"/>
        <end position="320"/>
    </location>
</feature>
<dbReference type="EMBL" id="JAKRKC020000003">
    <property type="protein sequence ID" value="MCK2221306.1"/>
    <property type="molecule type" value="Genomic_DNA"/>
</dbReference>
<dbReference type="Proteomes" id="UP001317259">
    <property type="component" value="Unassembled WGS sequence"/>
</dbReference>